<dbReference type="Gene3D" id="3.40.630.30">
    <property type="match status" value="1"/>
</dbReference>
<keyword evidence="4" id="KW-1185">Reference proteome</keyword>
<gene>
    <name evidence="3" type="ORF">NA57DRAFT_51026</name>
</gene>
<reference evidence="3" key="1">
    <citation type="journal article" date="2020" name="Stud. Mycol.">
        <title>101 Dothideomycetes genomes: a test case for predicting lifestyles and emergence of pathogens.</title>
        <authorList>
            <person name="Haridas S."/>
            <person name="Albert R."/>
            <person name="Binder M."/>
            <person name="Bloem J."/>
            <person name="Labutti K."/>
            <person name="Salamov A."/>
            <person name="Andreopoulos B."/>
            <person name="Baker S."/>
            <person name="Barry K."/>
            <person name="Bills G."/>
            <person name="Bluhm B."/>
            <person name="Cannon C."/>
            <person name="Castanera R."/>
            <person name="Culley D."/>
            <person name="Daum C."/>
            <person name="Ezra D."/>
            <person name="Gonzalez J."/>
            <person name="Henrissat B."/>
            <person name="Kuo A."/>
            <person name="Liang C."/>
            <person name="Lipzen A."/>
            <person name="Lutzoni F."/>
            <person name="Magnuson J."/>
            <person name="Mondo S."/>
            <person name="Nolan M."/>
            <person name="Ohm R."/>
            <person name="Pangilinan J."/>
            <person name="Park H.-J."/>
            <person name="Ramirez L."/>
            <person name="Alfaro M."/>
            <person name="Sun H."/>
            <person name="Tritt A."/>
            <person name="Yoshinaga Y."/>
            <person name="Zwiers L.-H."/>
            <person name="Turgeon B."/>
            <person name="Goodwin S."/>
            <person name="Spatafora J."/>
            <person name="Crous P."/>
            <person name="Grigoriev I."/>
        </authorList>
    </citation>
    <scope>NUCLEOTIDE SEQUENCE</scope>
    <source>
        <strain evidence="3">CBS 133067</strain>
    </source>
</reference>
<dbReference type="OrthoDB" id="2832510at2759"/>
<dbReference type="CDD" id="cd04301">
    <property type="entry name" value="NAT_SF"/>
    <property type="match status" value="1"/>
</dbReference>
<dbReference type="Pfam" id="PF00583">
    <property type="entry name" value="Acetyltransf_1"/>
    <property type="match status" value="1"/>
</dbReference>
<dbReference type="SUPFAM" id="SSF55729">
    <property type="entry name" value="Acyl-CoA N-acyltransferases (Nat)"/>
    <property type="match status" value="1"/>
</dbReference>
<feature type="domain" description="N-acetyltransferase" evidence="2">
    <location>
        <begin position="116"/>
        <end position="269"/>
    </location>
</feature>
<organism evidence="3 4">
    <name type="scientific">Rhizodiscina lignyota</name>
    <dbReference type="NCBI Taxonomy" id="1504668"/>
    <lineage>
        <taxon>Eukaryota</taxon>
        <taxon>Fungi</taxon>
        <taxon>Dikarya</taxon>
        <taxon>Ascomycota</taxon>
        <taxon>Pezizomycotina</taxon>
        <taxon>Dothideomycetes</taxon>
        <taxon>Pleosporomycetidae</taxon>
        <taxon>Aulographales</taxon>
        <taxon>Rhizodiscinaceae</taxon>
        <taxon>Rhizodiscina</taxon>
    </lineage>
</organism>
<protein>
    <recommendedName>
        <fullName evidence="2">N-acetyltransferase domain-containing protein</fullName>
    </recommendedName>
</protein>
<accession>A0A9P4IQZ5</accession>
<dbReference type="InterPro" id="IPR052523">
    <property type="entry name" value="Trichothecene_AcTrans"/>
</dbReference>
<feature type="compositionally biased region" description="Basic and acidic residues" evidence="1">
    <location>
        <begin position="137"/>
        <end position="158"/>
    </location>
</feature>
<dbReference type="PANTHER" id="PTHR42791:SF2">
    <property type="entry name" value="N-ACETYLTRANSFERASE DOMAIN-CONTAINING PROTEIN"/>
    <property type="match status" value="1"/>
</dbReference>
<sequence>MGIKYKIIPASASKHTLPIMTAGSRAFKDDPLAAALFPSRLKSPDDPDVEYRFRLQRLKDRFATKGAHLMVAVPEDEENELVVDGEEKGDGKGQMVLGYSGWYEPNPEFNQARLMMGLSSQSEEKNGKEVQQNGDVAGEKEERGGWVDDGHGGKRGDGKTFSSSLDVGFKQRVGQLLEETKKEVLGDDENRVWYLVSLAVDPSYTGQGIASRLVEWGVDKAAEEGLSAYTESTPAGVGVYRKLGFTEVKKIRPLEEDGDHALTVFVKRPQDFPQLFDNLLADSTIARGGGTLSDFDLALDFHTLPEPQCFESIVSNDSTRAIYRDCEGIKARTSVDGECNILDDVSCFQQPDFSTKAAGQFNGEVPHASGEFPQGYQLAGTEMLPNDPVGVAVKHHVAVLPVDVLGLEFGLLARENDARSMSLRLPVASCVVFSAQLRKCMLRSRRVRCSNRSMRAGSDVDALAVAVITH</sequence>
<dbReference type="PANTHER" id="PTHR42791">
    <property type="entry name" value="GNAT FAMILY ACETYLTRANSFERASE"/>
    <property type="match status" value="1"/>
</dbReference>
<comment type="caution">
    <text evidence="3">The sequence shown here is derived from an EMBL/GenBank/DDBJ whole genome shotgun (WGS) entry which is preliminary data.</text>
</comment>
<dbReference type="Proteomes" id="UP000799772">
    <property type="component" value="Unassembled WGS sequence"/>
</dbReference>
<dbReference type="GO" id="GO:0016747">
    <property type="term" value="F:acyltransferase activity, transferring groups other than amino-acyl groups"/>
    <property type="evidence" value="ECO:0007669"/>
    <property type="project" value="InterPro"/>
</dbReference>
<dbReference type="AlphaFoldDB" id="A0A9P4IQZ5"/>
<dbReference type="PROSITE" id="PS51186">
    <property type="entry name" value="GNAT"/>
    <property type="match status" value="1"/>
</dbReference>
<dbReference type="EMBL" id="ML978121">
    <property type="protein sequence ID" value="KAF2104179.1"/>
    <property type="molecule type" value="Genomic_DNA"/>
</dbReference>
<evidence type="ECO:0000259" key="2">
    <source>
        <dbReference type="PROSITE" id="PS51186"/>
    </source>
</evidence>
<evidence type="ECO:0000256" key="1">
    <source>
        <dbReference type="SAM" id="MobiDB-lite"/>
    </source>
</evidence>
<evidence type="ECO:0000313" key="4">
    <source>
        <dbReference type="Proteomes" id="UP000799772"/>
    </source>
</evidence>
<proteinExistence type="predicted"/>
<dbReference type="InterPro" id="IPR016181">
    <property type="entry name" value="Acyl_CoA_acyltransferase"/>
</dbReference>
<evidence type="ECO:0000313" key="3">
    <source>
        <dbReference type="EMBL" id="KAF2104179.1"/>
    </source>
</evidence>
<dbReference type="InterPro" id="IPR000182">
    <property type="entry name" value="GNAT_dom"/>
</dbReference>
<name>A0A9P4IQZ5_9PEZI</name>
<feature type="region of interest" description="Disordered" evidence="1">
    <location>
        <begin position="120"/>
        <end position="160"/>
    </location>
</feature>